<dbReference type="EMBL" id="CM039429">
    <property type="protein sequence ID" value="KAI4348997.1"/>
    <property type="molecule type" value="Genomic_DNA"/>
</dbReference>
<gene>
    <name evidence="1" type="ORF">L6164_009656</name>
</gene>
<evidence type="ECO:0000313" key="1">
    <source>
        <dbReference type="EMBL" id="KAI4348997.1"/>
    </source>
</evidence>
<proteinExistence type="predicted"/>
<name>A0ACB9PKE4_BAUVA</name>
<organism evidence="1 2">
    <name type="scientific">Bauhinia variegata</name>
    <name type="common">Purple orchid tree</name>
    <name type="synonym">Phanera variegata</name>
    <dbReference type="NCBI Taxonomy" id="167791"/>
    <lineage>
        <taxon>Eukaryota</taxon>
        <taxon>Viridiplantae</taxon>
        <taxon>Streptophyta</taxon>
        <taxon>Embryophyta</taxon>
        <taxon>Tracheophyta</taxon>
        <taxon>Spermatophyta</taxon>
        <taxon>Magnoliopsida</taxon>
        <taxon>eudicotyledons</taxon>
        <taxon>Gunneridae</taxon>
        <taxon>Pentapetalae</taxon>
        <taxon>rosids</taxon>
        <taxon>fabids</taxon>
        <taxon>Fabales</taxon>
        <taxon>Fabaceae</taxon>
        <taxon>Cercidoideae</taxon>
        <taxon>Cercideae</taxon>
        <taxon>Bauhiniinae</taxon>
        <taxon>Bauhinia</taxon>
    </lineage>
</organism>
<comment type="caution">
    <text evidence="1">The sequence shown here is derived from an EMBL/GenBank/DDBJ whole genome shotgun (WGS) entry which is preliminary data.</text>
</comment>
<accession>A0ACB9PKE4</accession>
<reference evidence="1 2" key="1">
    <citation type="journal article" date="2022" name="DNA Res.">
        <title>Chromosomal-level genome assembly of the orchid tree Bauhinia variegata (Leguminosae; Cercidoideae) supports the allotetraploid origin hypothesis of Bauhinia.</title>
        <authorList>
            <person name="Zhong Y."/>
            <person name="Chen Y."/>
            <person name="Zheng D."/>
            <person name="Pang J."/>
            <person name="Liu Y."/>
            <person name="Luo S."/>
            <person name="Meng S."/>
            <person name="Qian L."/>
            <person name="Wei D."/>
            <person name="Dai S."/>
            <person name="Zhou R."/>
        </authorList>
    </citation>
    <scope>NUCLEOTIDE SEQUENCE [LARGE SCALE GENOMIC DNA]</scope>
    <source>
        <strain evidence="1">BV-YZ2020</strain>
    </source>
</reference>
<evidence type="ECO:0000313" key="2">
    <source>
        <dbReference type="Proteomes" id="UP000828941"/>
    </source>
</evidence>
<protein>
    <submittedName>
        <fullName evidence="1">Uncharacterized protein</fullName>
    </submittedName>
</protein>
<keyword evidence="2" id="KW-1185">Reference proteome</keyword>
<dbReference type="Proteomes" id="UP000828941">
    <property type="component" value="Chromosome 4"/>
</dbReference>
<sequence>MSRAVSNIRWSMESSSDDEYVILVCTDPDSTETDTCKEEDILVSTRDILSWDVPTILRFHTIKVEAHRNTCIEQSSYFRCLLSGSFSESCSDSIFINCNVRALIYILKYIYGCPLDITSDNFLLLYEGALYFGVERLLMECKTWLSEVSSSKGVQSTQIKMDDLIQIWIHLKLASVFILDLCTGHLARKFMWAIHTDSFRKIPYDMLLSSVNHPDLTVDSEMHLSDALLIWLESNGENVASMIKVEDNCNAILKLIRLGLLPLWFAAGKRKTPFFRELSEESLDLIFRQLNFPPMVSQDILEHDDLHHLRIRLTDYSEKVNLSGCPQITSAILLLSLTPSSNLIDSTLRKISRQFLLYPERPRRYNAFQQCLSQTLSYEAVKEVDISKCRNLHIRDAIECFSKSFPSLRILKAAYLLNIRTTNFLLLLHKKCPLVCEIDLTVDITPLIPALVSVVSSNPAIKPLISGETSDIRYKAVDMLSFHEFGIGPPLSNITKLTLEGRTDVCDLSLQYISKSCVSLCHLNLRGCISVTDIGISNLICTCKKLNSIVVCDTSFGINSVQALSSTIFDRGKHLSLYSQEKLLNSLASNLQTLHVGGCKGISESSILELMSQTQLLKSLSLRDTDLVDHALYNFSGSSLEMLDVSNTKISGAALAHVICQNPSLKCLKARGCGNLVQENNNYTDKREYFHELFAELGKMCRLEGIDFGWNFSSFSLKALEPAVTSLKTISVGLGGMLGEDALIRLPTICPLVEIVILNFQVISDIIVMNMATSLRNLQVLALCYCFGDISISSLKSSMKNLRKLRLKRVTPWMTNDDLVILTQNCGNLVELSLLGCPFLNSDSQQIISHGWPGLVSIQLEDCGEVTANGVTSLLDCKAVEDLLLRHNGPGLQKNFIFDVASKLPLLRKLSLDMCDASEDDFDIPDYADRHFLSTVKIARCKSQRSAFDSILGAGSRRCVHEESLVLVWNSKDLIRTVVKERL</sequence>